<evidence type="ECO:0000313" key="11">
    <source>
        <dbReference type="Proteomes" id="UP000007110"/>
    </source>
</evidence>
<feature type="binding site" evidence="8">
    <location>
        <position position="262"/>
    </location>
    <ligand>
        <name>glyoxylate</name>
        <dbReference type="ChEBI" id="CHEBI:36655"/>
    </ligand>
</feature>
<dbReference type="InterPro" id="IPR012133">
    <property type="entry name" value="Alpha-hydoxy_acid_DH_FMN"/>
</dbReference>
<keyword evidence="8" id="KW-0285">Flavoprotein</keyword>
<dbReference type="AlphaFoldDB" id="A0A7M7PG42"/>
<feature type="binding site" evidence="8">
    <location>
        <position position="108"/>
    </location>
    <ligand>
        <name>FMN</name>
        <dbReference type="ChEBI" id="CHEBI:58210"/>
    </ligand>
</feature>
<dbReference type="PANTHER" id="PTHR10578">
    <property type="entry name" value="S -2-HYDROXY-ACID OXIDASE-RELATED"/>
    <property type="match status" value="1"/>
</dbReference>
<keyword evidence="11" id="KW-1185">Reference proteome</keyword>
<dbReference type="InterPro" id="IPR013785">
    <property type="entry name" value="Aldolase_TIM"/>
</dbReference>
<evidence type="ECO:0000256" key="1">
    <source>
        <dbReference type="ARBA" id="ARBA00001917"/>
    </source>
</evidence>
<reference evidence="10" key="2">
    <citation type="submission" date="2021-01" db="UniProtKB">
        <authorList>
            <consortium name="EnsemblMetazoa"/>
        </authorList>
    </citation>
    <scope>IDENTIFICATION</scope>
</reference>
<feature type="binding site" evidence="8">
    <location>
        <begin position="79"/>
        <end position="81"/>
    </location>
    <ligand>
        <name>FMN</name>
        <dbReference type="ChEBI" id="CHEBI:58210"/>
    </ligand>
</feature>
<feature type="binding site" evidence="8">
    <location>
        <begin position="314"/>
        <end position="315"/>
    </location>
    <ligand>
        <name>FMN</name>
        <dbReference type="ChEBI" id="CHEBI:58210"/>
    </ligand>
</feature>
<comment type="catalytic activity">
    <reaction evidence="5">
        <text>a (2S)-2-hydroxycarboxylate + O2 = a 2-oxocarboxylate + H2O2</text>
        <dbReference type="Rhea" id="RHEA:16789"/>
        <dbReference type="ChEBI" id="CHEBI:15379"/>
        <dbReference type="ChEBI" id="CHEBI:16240"/>
        <dbReference type="ChEBI" id="CHEBI:35179"/>
        <dbReference type="ChEBI" id="CHEBI:58123"/>
        <dbReference type="EC" id="1.1.3.15"/>
    </reaction>
    <physiologicalReaction direction="left-to-right" evidence="5">
        <dbReference type="Rhea" id="RHEA:16790"/>
    </physiologicalReaction>
</comment>
<dbReference type="OMA" id="ANDDRDM"/>
<feature type="binding site" evidence="8">
    <location>
        <position position="132"/>
    </location>
    <ligand>
        <name>glyoxylate</name>
        <dbReference type="ChEBI" id="CHEBI:36655"/>
    </ligand>
</feature>
<dbReference type="InterPro" id="IPR000262">
    <property type="entry name" value="FMN-dep_DH"/>
</dbReference>
<dbReference type="InterPro" id="IPR037396">
    <property type="entry name" value="FMN_HAD"/>
</dbReference>
<feature type="binding site" evidence="8">
    <location>
        <position position="130"/>
    </location>
    <ligand>
        <name>FMN</name>
        <dbReference type="ChEBI" id="CHEBI:58210"/>
    </ligand>
</feature>
<evidence type="ECO:0000313" key="10">
    <source>
        <dbReference type="EnsemblMetazoa" id="XP_030851235"/>
    </source>
</evidence>
<dbReference type="GO" id="GO:0003973">
    <property type="term" value="F:(S)-2-hydroxy-acid oxidase activity"/>
    <property type="evidence" value="ECO:0000318"/>
    <property type="project" value="GO_Central"/>
</dbReference>
<dbReference type="GO" id="GO:0010181">
    <property type="term" value="F:FMN binding"/>
    <property type="evidence" value="ECO:0007669"/>
    <property type="project" value="InterPro"/>
</dbReference>
<evidence type="ECO:0000256" key="6">
    <source>
        <dbReference type="ARBA" id="ARBA00029327"/>
    </source>
</evidence>
<feature type="binding site" evidence="8">
    <location>
        <position position="259"/>
    </location>
    <ligand>
        <name>glyoxylate</name>
        <dbReference type="ChEBI" id="CHEBI:36655"/>
    </ligand>
</feature>
<dbReference type="EC" id="1.1.3.15" evidence="2"/>
<comment type="similarity">
    <text evidence="4">Belongs to the FMN-dependent alpha-hydroxy acid dehydrogenase family.</text>
</comment>
<protein>
    <recommendedName>
        <fullName evidence="2">(S)-2-hydroxy-acid oxidase</fullName>
        <ecNumber evidence="2">1.1.3.15</ecNumber>
    </recommendedName>
</protein>
<dbReference type="GO" id="GO:0005782">
    <property type="term" value="C:peroxisomal matrix"/>
    <property type="evidence" value="ECO:0000318"/>
    <property type="project" value="GO_Central"/>
</dbReference>
<comment type="catalytic activity">
    <reaction evidence="6">
        <text>2-hydroxyoctanoate + O2 = 2-oxooctanoate + H2O2</text>
        <dbReference type="Rhea" id="RHEA:67940"/>
        <dbReference type="ChEBI" id="CHEBI:15379"/>
        <dbReference type="ChEBI" id="CHEBI:16240"/>
        <dbReference type="ChEBI" id="CHEBI:133514"/>
        <dbReference type="ChEBI" id="CHEBI:176689"/>
    </reaction>
    <physiologicalReaction direction="left-to-right" evidence="6">
        <dbReference type="Rhea" id="RHEA:67941"/>
    </physiologicalReaction>
</comment>
<dbReference type="OrthoDB" id="25826at2759"/>
<feature type="domain" description="FMN hydroxy acid dehydrogenase" evidence="9">
    <location>
        <begin position="1"/>
        <end position="365"/>
    </location>
</feature>
<dbReference type="Gene3D" id="3.20.20.70">
    <property type="entry name" value="Aldolase class I"/>
    <property type="match status" value="1"/>
</dbReference>
<evidence type="ECO:0000256" key="4">
    <source>
        <dbReference type="ARBA" id="ARBA00024042"/>
    </source>
</evidence>
<dbReference type="SUPFAM" id="SSF51395">
    <property type="entry name" value="FMN-linked oxidoreductases"/>
    <property type="match status" value="1"/>
</dbReference>
<dbReference type="CDD" id="cd02809">
    <property type="entry name" value="alpha_hydroxyacid_oxid_FMN"/>
    <property type="match status" value="1"/>
</dbReference>
<dbReference type="GeneID" id="105446915"/>
<sequence>MAGRPKNIREYQVNAKKGMQANYWDYYDIPGEDYQTYADSVAAFKRYRFRPRVLADVSSICLSTTLLGTPISSPIGVAPSALHRFAYKEAEIGTAKGTSAAGTVMVQSCFSNTHVAEVSTAVPTGVRWMQMYIFNDRELTRSLIKQAEKAGYSAIVVTVDSPGTGWNIDEFQEKFGNDRLLIYPNLEIGLPGQIEAKKNGDLNLIKYFSSQLNSKLTWNDVRWVREETSLPVVCKGILTARAAKQAADAGVDAIMVSAHGGRQLDGVPAPIDALAEVVEAVRDRNLEVYMDGGIRTGSDVLKALARGAKAVFVGRPVLWGLACEGAEGVKEVLNILRSELEFAMGLCGCCDVNSIPSDIVVPQAYYNIPRHKL</sequence>
<name>A0A7M7PG42_STRPU</name>
<accession>A0A7M7PG42</accession>
<dbReference type="SMART" id="SM01240">
    <property type="entry name" value="IMPDH"/>
    <property type="match status" value="1"/>
</dbReference>
<feature type="binding site" evidence="8">
    <location>
        <begin position="291"/>
        <end position="295"/>
    </location>
    <ligand>
        <name>FMN</name>
        <dbReference type="ChEBI" id="CHEBI:58210"/>
    </ligand>
</feature>
<feature type="active site" description="Proton acceptor" evidence="7">
    <location>
        <position position="259"/>
    </location>
</feature>
<feature type="binding site" evidence="8">
    <location>
        <position position="158"/>
    </location>
    <ligand>
        <name>FMN</name>
        <dbReference type="ChEBI" id="CHEBI:58210"/>
    </ligand>
</feature>
<proteinExistence type="inferred from homology"/>
<dbReference type="PROSITE" id="PS51349">
    <property type="entry name" value="FMN_HYDROXY_ACID_DH_2"/>
    <property type="match status" value="1"/>
</dbReference>
<dbReference type="PANTHER" id="PTHR10578:SF149">
    <property type="entry name" value="2-HYDROXYACID OXIDASE 2"/>
    <property type="match status" value="1"/>
</dbReference>
<dbReference type="KEGG" id="spu:105446915"/>
<evidence type="ECO:0000259" key="9">
    <source>
        <dbReference type="PROSITE" id="PS51349"/>
    </source>
</evidence>
<dbReference type="InParanoid" id="A0A7M7PG42"/>
<dbReference type="PIRSF" id="PIRSF000138">
    <property type="entry name" value="Al-hdrx_acd_dh"/>
    <property type="match status" value="1"/>
</dbReference>
<feature type="binding site" evidence="8">
    <location>
        <position position="235"/>
    </location>
    <ligand>
        <name>FMN</name>
        <dbReference type="ChEBI" id="CHEBI:58210"/>
    </ligand>
</feature>
<evidence type="ECO:0000256" key="8">
    <source>
        <dbReference type="PIRSR" id="PIRSR000138-2"/>
    </source>
</evidence>
<organism evidence="10 11">
    <name type="scientific">Strongylocentrotus purpuratus</name>
    <name type="common">Purple sea urchin</name>
    <dbReference type="NCBI Taxonomy" id="7668"/>
    <lineage>
        <taxon>Eukaryota</taxon>
        <taxon>Metazoa</taxon>
        <taxon>Echinodermata</taxon>
        <taxon>Eleutherozoa</taxon>
        <taxon>Echinozoa</taxon>
        <taxon>Echinoidea</taxon>
        <taxon>Euechinoidea</taxon>
        <taxon>Echinacea</taxon>
        <taxon>Camarodonta</taxon>
        <taxon>Echinidea</taxon>
        <taxon>Strongylocentrotidae</taxon>
        <taxon>Strongylocentrotus</taxon>
    </lineage>
</organism>
<dbReference type="EnsemblMetazoa" id="XM_030995375">
    <property type="protein sequence ID" value="XP_030851235"/>
    <property type="gene ID" value="LOC105446915"/>
</dbReference>
<reference evidence="11" key="1">
    <citation type="submission" date="2015-02" db="EMBL/GenBank/DDBJ databases">
        <title>Genome sequencing for Strongylocentrotus purpuratus.</title>
        <authorList>
            <person name="Murali S."/>
            <person name="Liu Y."/>
            <person name="Vee V."/>
            <person name="English A."/>
            <person name="Wang M."/>
            <person name="Skinner E."/>
            <person name="Han Y."/>
            <person name="Muzny D.M."/>
            <person name="Worley K.C."/>
            <person name="Gibbs R.A."/>
        </authorList>
    </citation>
    <scope>NUCLEOTIDE SEQUENCE</scope>
</reference>
<evidence type="ECO:0000256" key="3">
    <source>
        <dbReference type="ARBA" id="ARBA00023002"/>
    </source>
</evidence>
<evidence type="ECO:0000256" key="5">
    <source>
        <dbReference type="ARBA" id="ARBA00029325"/>
    </source>
</evidence>
<feature type="binding site" evidence="8">
    <location>
        <position position="257"/>
    </location>
    <ligand>
        <name>FMN</name>
        <dbReference type="ChEBI" id="CHEBI:58210"/>
    </ligand>
</feature>
<dbReference type="RefSeq" id="XP_030851235.1">
    <property type="nucleotide sequence ID" value="XM_030995375.1"/>
</dbReference>
<evidence type="ECO:0000256" key="2">
    <source>
        <dbReference type="ARBA" id="ARBA00013087"/>
    </source>
</evidence>
<dbReference type="FunFam" id="3.20.20.70:FF:000056">
    <property type="entry name" value="hydroxyacid oxidase 2"/>
    <property type="match status" value="1"/>
</dbReference>
<keyword evidence="8" id="KW-0288">FMN</keyword>
<comment type="cofactor">
    <cofactor evidence="1">
        <name>FMN</name>
        <dbReference type="ChEBI" id="CHEBI:58210"/>
    </cofactor>
</comment>
<dbReference type="Proteomes" id="UP000007110">
    <property type="component" value="Unassembled WGS sequence"/>
</dbReference>
<keyword evidence="3" id="KW-0560">Oxidoreductase</keyword>
<feature type="binding site" evidence="8">
    <location>
        <position position="26"/>
    </location>
    <ligand>
        <name>glyoxylate</name>
        <dbReference type="ChEBI" id="CHEBI:36655"/>
    </ligand>
</feature>
<evidence type="ECO:0000256" key="7">
    <source>
        <dbReference type="PIRSR" id="PIRSR000138-1"/>
    </source>
</evidence>
<dbReference type="Pfam" id="PF01070">
    <property type="entry name" value="FMN_dh"/>
    <property type="match status" value="1"/>
</dbReference>